<reference evidence="1" key="1">
    <citation type="journal article" date="2020" name="Cell">
        <title>Large-Scale Comparative Analyses of Tick Genomes Elucidate Their Genetic Diversity and Vector Capacities.</title>
        <authorList>
            <consortium name="Tick Genome and Microbiome Consortium (TIGMIC)"/>
            <person name="Jia N."/>
            <person name="Wang J."/>
            <person name="Shi W."/>
            <person name="Du L."/>
            <person name="Sun Y."/>
            <person name="Zhan W."/>
            <person name="Jiang J.F."/>
            <person name="Wang Q."/>
            <person name="Zhang B."/>
            <person name="Ji P."/>
            <person name="Bell-Sakyi L."/>
            <person name="Cui X.M."/>
            <person name="Yuan T.T."/>
            <person name="Jiang B.G."/>
            <person name="Yang W.F."/>
            <person name="Lam T.T."/>
            <person name="Chang Q.C."/>
            <person name="Ding S.J."/>
            <person name="Wang X.J."/>
            <person name="Zhu J.G."/>
            <person name="Ruan X.D."/>
            <person name="Zhao L."/>
            <person name="Wei J.T."/>
            <person name="Ye R.Z."/>
            <person name="Que T.C."/>
            <person name="Du C.H."/>
            <person name="Zhou Y.H."/>
            <person name="Cheng J.X."/>
            <person name="Dai P.F."/>
            <person name="Guo W.B."/>
            <person name="Han X.H."/>
            <person name="Huang E.J."/>
            <person name="Li L.F."/>
            <person name="Wei W."/>
            <person name="Gao Y.C."/>
            <person name="Liu J.Z."/>
            <person name="Shao H.Z."/>
            <person name="Wang X."/>
            <person name="Wang C.C."/>
            <person name="Yang T.C."/>
            <person name="Huo Q.B."/>
            <person name="Li W."/>
            <person name="Chen H.Y."/>
            <person name="Chen S.E."/>
            <person name="Zhou L.G."/>
            <person name="Ni X.B."/>
            <person name="Tian J.H."/>
            <person name="Sheng Y."/>
            <person name="Liu T."/>
            <person name="Pan Y.S."/>
            <person name="Xia L.Y."/>
            <person name="Li J."/>
            <person name="Zhao F."/>
            <person name="Cao W.C."/>
        </authorList>
    </citation>
    <scope>NUCLEOTIDE SEQUENCE</scope>
    <source>
        <strain evidence="1">Rmic-2018</strain>
    </source>
</reference>
<reference evidence="1" key="2">
    <citation type="submission" date="2021-09" db="EMBL/GenBank/DDBJ databases">
        <authorList>
            <person name="Jia N."/>
            <person name="Wang J."/>
            <person name="Shi W."/>
            <person name="Du L."/>
            <person name="Sun Y."/>
            <person name="Zhan W."/>
            <person name="Jiang J."/>
            <person name="Wang Q."/>
            <person name="Zhang B."/>
            <person name="Ji P."/>
            <person name="Sakyi L.B."/>
            <person name="Cui X."/>
            <person name="Yuan T."/>
            <person name="Jiang B."/>
            <person name="Yang W."/>
            <person name="Lam T.T.-Y."/>
            <person name="Chang Q."/>
            <person name="Ding S."/>
            <person name="Wang X."/>
            <person name="Zhu J."/>
            <person name="Ruan X."/>
            <person name="Zhao L."/>
            <person name="Wei J."/>
            <person name="Que T."/>
            <person name="Du C."/>
            <person name="Cheng J."/>
            <person name="Dai P."/>
            <person name="Han X."/>
            <person name="Huang E."/>
            <person name="Gao Y."/>
            <person name="Liu J."/>
            <person name="Shao H."/>
            <person name="Ye R."/>
            <person name="Li L."/>
            <person name="Wei W."/>
            <person name="Wang X."/>
            <person name="Wang C."/>
            <person name="Huo Q."/>
            <person name="Li W."/>
            <person name="Guo W."/>
            <person name="Chen H."/>
            <person name="Chen S."/>
            <person name="Zhou L."/>
            <person name="Zhou L."/>
            <person name="Ni X."/>
            <person name="Tian J."/>
            <person name="Zhou Y."/>
            <person name="Sheng Y."/>
            <person name="Liu T."/>
            <person name="Pan Y."/>
            <person name="Xia L."/>
            <person name="Li J."/>
            <person name="Zhao F."/>
            <person name="Cao W."/>
        </authorList>
    </citation>
    <scope>NUCLEOTIDE SEQUENCE</scope>
    <source>
        <strain evidence="1">Rmic-2018</strain>
        <tissue evidence="1">Larvae</tissue>
    </source>
</reference>
<protein>
    <submittedName>
        <fullName evidence="1">Uncharacterized protein</fullName>
    </submittedName>
</protein>
<dbReference type="AlphaFoldDB" id="A0A9J6EPS3"/>
<accession>A0A9J6EPS3</accession>
<gene>
    <name evidence="1" type="ORF">HPB51_000209</name>
</gene>
<organism evidence="1 2">
    <name type="scientific">Rhipicephalus microplus</name>
    <name type="common">Cattle tick</name>
    <name type="synonym">Boophilus microplus</name>
    <dbReference type="NCBI Taxonomy" id="6941"/>
    <lineage>
        <taxon>Eukaryota</taxon>
        <taxon>Metazoa</taxon>
        <taxon>Ecdysozoa</taxon>
        <taxon>Arthropoda</taxon>
        <taxon>Chelicerata</taxon>
        <taxon>Arachnida</taxon>
        <taxon>Acari</taxon>
        <taxon>Parasitiformes</taxon>
        <taxon>Ixodida</taxon>
        <taxon>Ixodoidea</taxon>
        <taxon>Ixodidae</taxon>
        <taxon>Rhipicephalinae</taxon>
        <taxon>Rhipicephalus</taxon>
        <taxon>Boophilus</taxon>
    </lineage>
</organism>
<evidence type="ECO:0000313" key="2">
    <source>
        <dbReference type="Proteomes" id="UP000821866"/>
    </source>
</evidence>
<dbReference type="Proteomes" id="UP000821866">
    <property type="component" value="Chromosome 10"/>
</dbReference>
<keyword evidence="2" id="KW-1185">Reference proteome</keyword>
<evidence type="ECO:0000313" key="1">
    <source>
        <dbReference type="EMBL" id="KAH8036398.1"/>
    </source>
</evidence>
<dbReference type="EMBL" id="JABSTU010000002">
    <property type="protein sequence ID" value="KAH8036398.1"/>
    <property type="molecule type" value="Genomic_DNA"/>
</dbReference>
<sequence length="96" mass="10636">MQTGDVAHNPSPLSALYKACMSRSHNAESRLREILNFLRSRGLPVATQVHGSDSGKDALDVLLDLLIRWGVTSVMELSIMKLPGDTRHVLFFPHVI</sequence>
<comment type="caution">
    <text evidence="1">The sequence shown here is derived from an EMBL/GenBank/DDBJ whole genome shotgun (WGS) entry which is preliminary data.</text>
</comment>
<proteinExistence type="predicted"/>
<name>A0A9J6EPS3_RHIMP</name>